<name>A0A835BN67_9POAL</name>
<dbReference type="OrthoDB" id="685130at2759"/>
<gene>
    <name evidence="2" type="ORF">HU200_031372</name>
</gene>
<feature type="transmembrane region" description="Helical" evidence="1">
    <location>
        <begin position="36"/>
        <end position="54"/>
    </location>
</feature>
<dbReference type="Proteomes" id="UP000636709">
    <property type="component" value="Unassembled WGS sequence"/>
</dbReference>
<evidence type="ECO:0000256" key="1">
    <source>
        <dbReference type="SAM" id="Phobius"/>
    </source>
</evidence>
<proteinExistence type="predicted"/>
<reference evidence="2" key="1">
    <citation type="submission" date="2020-07" db="EMBL/GenBank/DDBJ databases">
        <title>Genome sequence and genetic diversity analysis of an under-domesticated orphan crop, white fonio (Digitaria exilis).</title>
        <authorList>
            <person name="Bennetzen J.L."/>
            <person name="Chen S."/>
            <person name="Ma X."/>
            <person name="Wang X."/>
            <person name="Yssel A.E.J."/>
            <person name="Chaluvadi S.R."/>
            <person name="Johnson M."/>
            <person name="Gangashetty P."/>
            <person name="Hamidou F."/>
            <person name="Sanogo M.D."/>
            <person name="Zwaenepoel A."/>
            <person name="Wallace J."/>
            <person name="Van De Peer Y."/>
            <person name="Van Deynze A."/>
        </authorList>
    </citation>
    <scope>NUCLEOTIDE SEQUENCE</scope>
    <source>
        <tissue evidence="2">Leaves</tissue>
    </source>
</reference>
<dbReference type="EMBL" id="JACEFO010001770">
    <property type="protein sequence ID" value="KAF8705108.1"/>
    <property type="molecule type" value="Genomic_DNA"/>
</dbReference>
<accession>A0A835BN67</accession>
<evidence type="ECO:0000313" key="2">
    <source>
        <dbReference type="EMBL" id="KAF8705108.1"/>
    </source>
</evidence>
<comment type="caution">
    <text evidence="2">The sequence shown here is derived from an EMBL/GenBank/DDBJ whole genome shotgun (WGS) entry which is preliminary data.</text>
</comment>
<feature type="transmembrane region" description="Helical" evidence="1">
    <location>
        <begin position="60"/>
        <end position="79"/>
    </location>
</feature>
<organism evidence="2 3">
    <name type="scientific">Digitaria exilis</name>
    <dbReference type="NCBI Taxonomy" id="1010633"/>
    <lineage>
        <taxon>Eukaryota</taxon>
        <taxon>Viridiplantae</taxon>
        <taxon>Streptophyta</taxon>
        <taxon>Embryophyta</taxon>
        <taxon>Tracheophyta</taxon>
        <taxon>Spermatophyta</taxon>
        <taxon>Magnoliopsida</taxon>
        <taxon>Liliopsida</taxon>
        <taxon>Poales</taxon>
        <taxon>Poaceae</taxon>
        <taxon>PACMAD clade</taxon>
        <taxon>Panicoideae</taxon>
        <taxon>Panicodae</taxon>
        <taxon>Paniceae</taxon>
        <taxon>Anthephorinae</taxon>
        <taxon>Digitaria</taxon>
    </lineage>
</organism>
<evidence type="ECO:0000313" key="3">
    <source>
        <dbReference type="Proteomes" id="UP000636709"/>
    </source>
</evidence>
<keyword evidence="1" id="KW-1133">Transmembrane helix</keyword>
<keyword evidence="3" id="KW-1185">Reference proteome</keyword>
<dbReference type="PROSITE" id="PS51257">
    <property type="entry name" value="PROKAR_LIPOPROTEIN"/>
    <property type="match status" value="1"/>
</dbReference>
<keyword evidence="1" id="KW-0812">Transmembrane</keyword>
<protein>
    <submittedName>
        <fullName evidence="2">Uncharacterized protein</fullName>
    </submittedName>
</protein>
<feature type="transmembrane region" description="Helical" evidence="1">
    <location>
        <begin position="6"/>
        <end position="24"/>
    </location>
</feature>
<dbReference type="AlphaFoldDB" id="A0A835BN67"/>
<keyword evidence="1" id="KW-0472">Membrane</keyword>
<sequence length="81" mass="9390">MKAYSLYWYLYFAFHLASPSFLVLFASSSSCCCSPLTHGFVHPLLSVALIGWEIRVIEHFLFFLLLSISIYAYLIYFTVHI</sequence>